<comment type="subcellular location">
    <subcellularLocation>
        <location evidence="1">Cell membrane</location>
        <topology evidence="1">Multi-pass membrane protein</topology>
    </subcellularLocation>
</comment>
<organism evidence="7 8">
    <name type="scientific">Vibrio eleionomae</name>
    <dbReference type="NCBI Taxonomy" id="2653505"/>
    <lineage>
        <taxon>Bacteria</taxon>
        <taxon>Pseudomonadati</taxon>
        <taxon>Pseudomonadota</taxon>
        <taxon>Gammaproteobacteria</taxon>
        <taxon>Vibrionales</taxon>
        <taxon>Vibrionaceae</taxon>
        <taxon>Vibrio</taxon>
    </lineage>
</organism>
<sequence length="139" mass="15571">MNKMGGSLLTIFQIVVLSGIWFAADYLVKLLHLPLPSNLTGMLLLLILVFSKMVNVNWLRRGATWLLAEMLLFFVPAVVAVVNYQQLMEQEGLQIIAVLVLSTILVIAITALVVDRIYRLELSLSRRKSNRHALAKAGR</sequence>
<evidence type="ECO:0000256" key="3">
    <source>
        <dbReference type="ARBA" id="ARBA00022692"/>
    </source>
</evidence>
<feature type="transmembrane region" description="Helical" evidence="6">
    <location>
        <begin position="62"/>
        <end position="82"/>
    </location>
</feature>
<accession>A0A7X4LHM1</accession>
<name>A0A7X4LHM1_9VIBR</name>
<dbReference type="PANTHER" id="PTHR33931">
    <property type="entry name" value="HOLIN-LIKE PROTEIN CIDA-RELATED"/>
    <property type="match status" value="1"/>
</dbReference>
<evidence type="ECO:0000313" key="8">
    <source>
        <dbReference type="Proteomes" id="UP000462621"/>
    </source>
</evidence>
<proteinExistence type="predicted"/>
<reference evidence="7 8" key="1">
    <citation type="submission" date="2019-10" db="EMBL/GenBank/DDBJ databases">
        <title>Vibrio sp. nov. isolated from a shrimp pond.</title>
        <authorList>
            <person name="Gomez-Gil B."/>
            <person name="Enciso-Ibarra J."/>
            <person name="Enciso-Ibarra K."/>
            <person name="Bolan-Mejia C."/>
        </authorList>
    </citation>
    <scope>NUCLEOTIDE SEQUENCE [LARGE SCALE GENOMIC DNA]</scope>
    <source>
        <strain evidence="7 8">CAIM 722</strain>
    </source>
</reference>
<evidence type="ECO:0000256" key="2">
    <source>
        <dbReference type="ARBA" id="ARBA00022475"/>
    </source>
</evidence>
<evidence type="ECO:0000256" key="4">
    <source>
        <dbReference type="ARBA" id="ARBA00022989"/>
    </source>
</evidence>
<evidence type="ECO:0000256" key="5">
    <source>
        <dbReference type="ARBA" id="ARBA00023136"/>
    </source>
</evidence>
<dbReference type="AlphaFoldDB" id="A0A7X4LHM1"/>
<protein>
    <submittedName>
        <fullName evidence="7">CidA/LrgA family protein</fullName>
    </submittedName>
</protein>
<comment type="caution">
    <text evidence="7">The sequence shown here is derived from an EMBL/GenBank/DDBJ whole genome shotgun (WGS) entry which is preliminary data.</text>
</comment>
<keyword evidence="4 6" id="KW-1133">Transmembrane helix</keyword>
<keyword evidence="2" id="KW-1003">Cell membrane</keyword>
<keyword evidence="5 6" id="KW-0472">Membrane</keyword>
<evidence type="ECO:0000256" key="1">
    <source>
        <dbReference type="ARBA" id="ARBA00004651"/>
    </source>
</evidence>
<dbReference type="PANTHER" id="PTHR33931:SF2">
    <property type="entry name" value="HOLIN-LIKE PROTEIN CIDA"/>
    <property type="match status" value="1"/>
</dbReference>
<dbReference type="RefSeq" id="WP_161153401.1">
    <property type="nucleotide sequence ID" value="NZ_WEKT01000003.1"/>
</dbReference>
<evidence type="ECO:0000313" key="7">
    <source>
        <dbReference type="EMBL" id="MZI92089.1"/>
    </source>
</evidence>
<keyword evidence="3 6" id="KW-0812">Transmembrane</keyword>
<evidence type="ECO:0000256" key="6">
    <source>
        <dbReference type="SAM" id="Phobius"/>
    </source>
</evidence>
<feature type="transmembrane region" description="Helical" evidence="6">
    <location>
        <begin position="30"/>
        <end position="50"/>
    </location>
</feature>
<gene>
    <name evidence="7" type="ORF">F9817_02570</name>
</gene>
<feature type="transmembrane region" description="Helical" evidence="6">
    <location>
        <begin position="7"/>
        <end position="24"/>
    </location>
</feature>
<dbReference type="Proteomes" id="UP000462621">
    <property type="component" value="Unassembled WGS sequence"/>
</dbReference>
<keyword evidence="8" id="KW-1185">Reference proteome</keyword>
<dbReference type="Pfam" id="PF03788">
    <property type="entry name" value="LrgA"/>
    <property type="match status" value="1"/>
</dbReference>
<dbReference type="EMBL" id="WEKT01000003">
    <property type="protein sequence ID" value="MZI92089.1"/>
    <property type="molecule type" value="Genomic_DNA"/>
</dbReference>
<dbReference type="GO" id="GO:0005886">
    <property type="term" value="C:plasma membrane"/>
    <property type="evidence" value="ECO:0007669"/>
    <property type="project" value="UniProtKB-SubCell"/>
</dbReference>
<dbReference type="InterPro" id="IPR005538">
    <property type="entry name" value="LrgA/CidA"/>
</dbReference>
<feature type="transmembrane region" description="Helical" evidence="6">
    <location>
        <begin position="94"/>
        <end position="118"/>
    </location>
</feature>